<dbReference type="PANTHER" id="PTHR39080">
    <property type="entry name" value="50S RIBOSOMAL PROTEIN L28"/>
    <property type="match status" value="1"/>
</dbReference>
<evidence type="ECO:0000313" key="7">
    <source>
        <dbReference type="Proteomes" id="UP000178450"/>
    </source>
</evidence>
<dbReference type="InterPro" id="IPR034704">
    <property type="entry name" value="Ribosomal_bL28/bL31-like_sf"/>
</dbReference>
<dbReference type="PANTHER" id="PTHR39080:SF1">
    <property type="entry name" value="LARGE RIBOSOMAL SUBUNIT PROTEIN BL28A"/>
    <property type="match status" value="1"/>
</dbReference>
<comment type="similarity">
    <text evidence="1">Belongs to the bacterial ribosomal protein bL28 family.</text>
</comment>
<reference evidence="6 7" key="1">
    <citation type="journal article" date="2016" name="Nat. Commun.">
        <title>Thousands of microbial genomes shed light on interconnected biogeochemical processes in an aquifer system.</title>
        <authorList>
            <person name="Anantharaman K."/>
            <person name="Brown C.T."/>
            <person name="Hug L.A."/>
            <person name="Sharon I."/>
            <person name="Castelle C.J."/>
            <person name="Probst A.J."/>
            <person name="Thomas B.C."/>
            <person name="Singh A."/>
            <person name="Wilkins M.J."/>
            <person name="Karaoz U."/>
            <person name="Brodie E.L."/>
            <person name="Williams K.H."/>
            <person name="Hubbard S.S."/>
            <person name="Banfield J.F."/>
        </authorList>
    </citation>
    <scope>NUCLEOTIDE SEQUENCE [LARGE SCALE GENOMIC DNA]</scope>
</reference>
<gene>
    <name evidence="6" type="ORF">A2209_04820</name>
</gene>
<dbReference type="SUPFAM" id="SSF143800">
    <property type="entry name" value="L28p-like"/>
    <property type="match status" value="1"/>
</dbReference>
<comment type="caution">
    <text evidence="6">The sequence shown here is derived from an EMBL/GenBank/DDBJ whole genome shotgun (WGS) entry which is preliminary data.</text>
</comment>
<dbReference type="GO" id="GO:0006412">
    <property type="term" value="P:translation"/>
    <property type="evidence" value="ECO:0007669"/>
    <property type="project" value="InterPro"/>
</dbReference>
<keyword evidence="2 6" id="KW-0689">Ribosomal protein</keyword>
<feature type="compositionally biased region" description="Basic and acidic residues" evidence="5">
    <location>
        <begin position="86"/>
        <end position="101"/>
    </location>
</feature>
<dbReference type="Gene3D" id="2.30.170.40">
    <property type="entry name" value="Ribosomal protein L28/L24"/>
    <property type="match status" value="1"/>
</dbReference>
<dbReference type="Proteomes" id="UP000178450">
    <property type="component" value="Unassembled WGS sequence"/>
</dbReference>
<protein>
    <recommendedName>
        <fullName evidence="4">Large ribosomal subunit protein bL28</fullName>
    </recommendedName>
</protein>
<dbReference type="GO" id="GO:1990904">
    <property type="term" value="C:ribonucleoprotein complex"/>
    <property type="evidence" value="ECO:0007669"/>
    <property type="project" value="UniProtKB-KW"/>
</dbReference>
<dbReference type="InterPro" id="IPR026569">
    <property type="entry name" value="Ribosomal_bL28"/>
</dbReference>
<evidence type="ECO:0000256" key="2">
    <source>
        <dbReference type="ARBA" id="ARBA00022980"/>
    </source>
</evidence>
<dbReference type="Pfam" id="PF00830">
    <property type="entry name" value="Ribosomal_L28"/>
    <property type="match status" value="1"/>
</dbReference>
<organism evidence="6 7">
    <name type="scientific">Candidatus Roizmanbacteria bacterium RIFOXYA1_FULL_41_12</name>
    <dbReference type="NCBI Taxonomy" id="1802082"/>
    <lineage>
        <taxon>Bacteria</taxon>
        <taxon>Candidatus Roizmaniibacteriota</taxon>
    </lineage>
</organism>
<proteinExistence type="inferred from homology"/>
<evidence type="ECO:0000256" key="1">
    <source>
        <dbReference type="ARBA" id="ARBA00008760"/>
    </source>
</evidence>
<dbReference type="GO" id="GO:0003735">
    <property type="term" value="F:structural constituent of ribosome"/>
    <property type="evidence" value="ECO:0007669"/>
    <property type="project" value="InterPro"/>
</dbReference>
<dbReference type="GO" id="GO:0005840">
    <property type="term" value="C:ribosome"/>
    <property type="evidence" value="ECO:0007669"/>
    <property type="project" value="UniProtKB-KW"/>
</dbReference>
<keyword evidence="3" id="KW-0687">Ribonucleoprotein</keyword>
<sequence>MATCYVCHKGKLKGHKVSHSAIKTRRFFKPNLHVLSVKFTADNNIKQVKICSKCYKKIKNDFWAGKTLPFVPVSLTNQQKLKSKTVKVEPNKNGQEKGTKN</sequence>
<dbReference type="NCBIfam" id="TIGR00009">
    <property type="entry name" value="L28"/>
    <property type="match status" value="1"/>
</dbReference>
<evidence type="ECO:0000256" key="5">
    <source>
        <dbReference type="SAM" id="MobiDB-lite"/>
    </source>
</evidence>
<evidence type="ECO:0000313" key="6">
    <source>
        <dbReference type="EMBL" id="OGK64982.1"/>
    </source>
</evidence>
<dbReference type="InterPro" id="IPR001383">
    <property type="entry name" value="Ribosomal_bL28_bact-type"/>
</dbReference>
<dbReference type="InterPro" id="IPR037147">
    <property type="entry name" value="Ribosomal_bL28_sf"/>
</dbReference>
<name>A0A1F7KAV6_9BACT</name>
<dbReference type="InterPro" id="IPR050096">
    <property type="entry name" value="Bacterial_rp_bL28"/>
</dbReference>
<dbReference type="AlphaFoldDB" id="A0A1F7KAV6"/>
<evidence type="ECO:0000256" key="4">
    <source>
        <dbReference type="ARBA" id="ARBA00035174"/>
    </source>
</evidence>
<dbReference type="EMBL" id="MGBG01000013">
    <property type="protein sequence ID" value="OGK64982.1"/>
    <property type="molecule type" value="Genomic_DNA"/>
</dbReference>
<accession>A0A1F7KAV6</accession>
<evidence type="ECO:0000256" key="3">
    <source>
        <dbReference type="ARBA" id="ARBA00023274"/>
    </source>
</evidence>
<feature type="region of interest" description="Disordered" evidence="5">
    <location>
        <begin position="81"/>
        <end position="101"/>
    </location>
</feature>